<dbReference type="Gene3D" id="3.40.50.720">
    <property type="entry name" value="NAD(P)-binding Rossmann-like Domain"/>
    <property type="match status" value="1"/>
</dbReference>
<dbReference type="EMBL" id="DVOE01000044">
    <property type="protein sequence ID" value="HIU98797.1"/>
    <property type="molecule type" value="Genomic_DNA"/>
</dbReference>
<dbReference type="PANTHER" id="PTHR48079">
    <property type="entry name" value="PROTEIN YEEZ"/>
    <property type="match status" value="1"/>
</dbReference>
<name>A0A9D1N939_9FIRM</name>
<dbReference type="InterPro" id="IPR001509">
    <property type="entry name" value="Epimerase_deHydtase"/>
</dbReference>
<feature type="domain" description="NAD-dependent epimerase/dehydratase" evidence="1">
    <location>
        <begin position="3"/>
        <end position="172"/>
    </location>
</feature>
<dbReference type="GO" id="GO:0005737">
    <property type="term" value="C:cytoplasm"/>
    <property type="evidence" value="ECO:0007669"/>
    <property type="project" value="TreeGrafter"/>
</dbReference>
<reference evidence="2" key="1">
    <citation type="submission" date="2020-10" db="EMBL/GenBank/DDBJ databases">
        <authorList>
            <person name="Gilroy R."/>
        </authorList>
    </citation>
    <scope>NUCLEOTIDE SEQUENCE</scope>
    <source>
        <strain evidence="2">10406</strain>
    </source>
</reference>
<organism evidence="2 3">
    <name type="scientific">Candidatus Limadaptatus stercoripullorum</name>
    <dbReference type="NCBI Taxonomy" id="2840846"/>
    <lineage>
        <taxon>Bacteria</taxon>
        <taxon>Bacillati</taxon>
        <taxon>Bacillota</taxon>
        <taxon>Clostridia</taxon>
        <taxon>Eubacteriales</taxon>
        <taxon>Candidatus Limadaptatus</taxon>
    </lineage>
</organism>
<proteinExistence type="predicted"/>
<evidence type="ECO:0000313" key="2">
    <source>
        <dbReference type="EMBL" id="HIU98797.1"/>
    </source>
</evidence>
<dbReference type="SUPFAM" id="SSF51735">
    <property type="entry name" value="NAD(P)-binding Rossmann-fold domains"/>
    <property type="match status" value="1"/>
</dbReference>
<accession>A0A9D1N939</accession>
<dbReference type="InterPro" id="IPR051783">
    <property type="entry name" value="NAD(P)-dependent_oxidoreduct"/>
</dbReference>
<sequence length="338" mass="37052">MKVFIVGGTGLLGSEGAKVLIERGHEVTAIALPPLPAGAELPPEMKVEFGNYLELSDDELRQHLTGMDAIVFAAGVDERVEAGPPIYELYRKYNIEPVRRLFGIAKQCGVRHAVVCGSYFSYFDREWPEMKLAETHPYIASRKEQERVALSFADDTFDVAVLELPYIFGVQKGRKPVWVIVAGALAKMPGVTFWPKGGTTMVTVRQVGEAIAGAVEFNRGGKCYPIGWYNKTWKEMLAIFHKEMGKPKRKTLSIGVGMFGIAGRAITRMKKKEGVECGLDPSKFAPLQCAETYIDKSLGCLPLGVKEDDIDAAIAASARLSFDVVKGKTGEILSMKAE</sequence>
<dbReference type="GO" id="GO:0004029">
    <property type="term" value="F:aldehyde dehydrogenase (NAD+) activity"/>
    <property type="evidence" value="ECO:0007669"/>
    <property type="project" value="TreeGrafter"/>
</dbReference>
<evidence type="ECO:0000313" key="3">
    <source>
        <dbReference type="Proteomes" id="UP000886857"/>
    </source>
</evidence>
<dbReference type="Proteomes" id="UP000886857">
    <property type="component" value="Unassembled WGS sequence"/>
</dbReference>
<dbReference type="Pfam" id="PF01370">
    <property type="entry name" value="Epimerase"/>
    <property type="match status" value="1"/>
</dbReference>
<protein>
    <submittedName>
        <fullName evidence="2">NAD(P)-dependent oxidoreductase</fullName>
    </submittedName>
</protein>
<reference evidence="2" key="2">
    <citation type="journal article" date="2021" name="PeerJ">
        <title>Extensive microbial diversity within the chicken gut microbiome revealed by metagenomics and culture.</title>
        <authorList>
            <person name="Gilroy R."/>
            <person name="Ravi A."/>
            <person name="Getino M."/>
            <person name="Pursley I."/>
            <person name="Horton D.L."/>
            <person name="Alikhan N.F."/>
            <person name="Baker D."/>
            <person name="Gharbi K."/>
            <person name="Hall N."/>
            <person name="Watson M."/>
            <person name="Adriaenssens E.M."/>
            <person name="Foster-Nyarko E."/>
            <person name="Jarju S."/>
            <person name="Secka A."/>
            <person name="Antonio M."/>
            <person name="Oren A."/>
            <person name="Chaudhuri R.R."/>
            <person name="La Ragione R."/>
            <person name="Hildebrand F."/>
            <person name="Pallen M.J."/>
        </authorList>
    </citation>
    <scope>NUCLEOTIDE SEQUENCE</scope>
    <source>
        <strain evidence="2">10406</strain>
    </source>
</reference>
<dbReference type="AlphaFoldDB" id="A0A9D1N939"/>
<gene>
    <name evidence="2" type="ORF">IAC73_03020</name>
</gene>
<dbReference type="PANTHER" id="PTHR48079:SF6">
    <property type="entry name" value="NAD(P)-BINDING DOMAIN-CONTAINING PROTEIN-RELATED"/>
    <property type="match status" value="1"/>
</dbReference>
<evidence type="ECO:0000259" key="1">
    <source>
        <dbReference type="Pfam" id="PF01370"/>
    </source>
</evidence>
<comment type="caution">
    <text evidence="2">The sequence shown here is derived from an EMBL/GenBank/DDBJ whole genome shotgun (WGS) entry which is preliminary data.</text>
</comment>
<dbReference type="InterPro" id="IPR036291">
    <property type="entry name" value="NAD(P)-bd_dom_sf"/>
</dbReference>